<accession>A0AAU8A9Y8</accession>
<dbReference type="GO" id="GO:0046491">
    <property type="term" value="P:L-methylmalonyl-CoA metabolic process"/>
    <property type="evidence" value="ECO:0007669"/>
    <property type="project" value="TreeGrafter"/>
</dbReference>
<name>A0AAU8A9Y8_9FIRM</name>
<dbReference type="InterPro" id="IPR051785">
    <property type="entry name" value="MMCE/EMCE_epimerase"/>
</dbReference>
<organism evidence="3">
    <name type="scientific">Christensenella massiliensis</name>
    <dbReference type="NCBI Taxonomy" id="1805714"/>
    <lineage>
        <taxon>Bacteria</taxon>
        <taxon>Bacillati</taxon>
        <taxon>Bacillota</taxon>
        <taxon>Clostridia</taxon>
        <taxon>Christensenellales</taxon>
        <taxon>Christensenellaceae</taxon>
        <taxon>Christensenella</taxon>
    </lineage>
</organism>
<dbReference type="AlphaFoldDB" id="A0AAU8A9Y8"/>
<evidence type="ECO:0000259" key="2">
    <source>
        <dbReference type="PROSITE" id="PS51819"/>
    </source>
</evidence>
<keyword evidence="1" id="KW-0479">Metal-binding</keyword>
<dbReference type="PROSITE" id="PS51819">
    <property type="entry name" value="VOC"/>
    <property type="match status" value="1"/>
</dbReference>
<proteinExistence type="predicted"/>
<dbReference type="CDD" id="cd06587">
    <property type="entry name" value="VOC"/>
    <property type="match status" value="1"/>
</dbReference>
<dbReference type="EMBL" id="CP117826">
    <property type="protein sequence ID" value="XCC62562.1"/>
    <property type="molecule type" value="Genomic_DNA"/>
</dbReference>
<reference evidence="3" key="1">
    <citation type="submission" date="2023-02" db="EMBL/GenBank/DDBJ databases">
        <title>Gut commensal Christensenella minuta modulates host metabolism via a new class of secondary bile acids.</title>
        <authorList>
            <person name="Liu C."/>
        </authorList>
    </citation>
    <scope>NUCLEOTIDE SEQUENCE</scope>
    <source>
        <strain evidence="3">CA70</strain>
    </source>
</reference>
<feature type="domain" description="VOC" evidence="2">
    <location>
        <begin position="5"/>
        <end position="129"/>
    </location>
</feature>
<dbReference type="PANTHER" id="PTHR43048">
    <property type="entry name" value="METHYLMALONYL-COA EPIMERASE"/>
    <property type="match status" value="1"/>
</dbReference>
<dbReference type="InterPro" id="IPR037523">
    <property type="entry name" value="VOC_core"/>
</dbReference>
<sequence length="130" mass="14801">MKIQGVNHIGINVSDMDKALHFYRDLLKLPVLQEKIENGESDVYYLQLGEHSRIELFDYRGKSRKKEITESDLGYRHLAIGVDDVDEWAAYLKDNGVPICYGPESLAHLNARVLLIEDPDGTEIEICAKL</sequence>
<dbReference type="GO" id="GO:0046872">
    <property type="term" value="F:metal ion binding"/>
    <property type="evidence" value="ECO:0007669"/>
    <property type="project" value="UniProtKB-KW"/>
</dbReference>
<dbReference type="RefSeq" id="WP_079547641.1">
    <property type="nucleotide sequence ID" value="NZ_CP117826.1"/>
</dbReference>
<dbReference type="InterPro" id="IPR004360">
    <property type="entry name" value="Glyas_Fos-R_dOase_dom"/>
</dbReference>
<evidence type="ECO:0000256" key="1">
    <source>
        <dbReference type="ARBA" id="ARBA00022723"/>
    </source>
</evidence>
<dbReference type="InterPro" id="IPR029068">
    <property type="entry name" value="Glyas_Bleomycin-R_OHBP_Dase"/>
</dbReference>
<dbReference type="GO" id="GO:0004493">
    <property type="term" value="F:methylmalonyl-CoA epimerase activity"/>
    <property type="evidence" value="ECO:0007669"/>
    <property type="project" value="TreeGrafter"/>
</dbReference>
<dbReference type="PANTHER" id="PTHR43048:SF3">
    <property type="entry name" value="METHYLMALONYL-COA EPIMERASE, MITOCHONDRIAL"/>
    <property type="match status" value="1"/>
</dbReference>
<dbReference type="SUPFAM" id="SSF54593">
    <property type="entry name" value="Glyoxalase/Bleomycin resistance protein/Dihydroxybiphenyl dioxygenase"/>
    <property type="match status" value="1"/>
</dbReference>
<protein>
    <submittedName>
        <fullName evidence="3">VOC family protein</fullName>
    </submittedName>
</protein>
<dbReference type="Gene3D" id="3.10.180.10">
    <property type="entry name" value="2,3-Dihydroxybiphenyl 1,2-Dioxygenase, domain 1"/>
    <property type="match status" value="1"/>
</dbReference>
<dbReference type="Pfam" id="PF00903">
    <property type="entry name" value="Glyoxalase"/>
    <property type="match status" value="1"/>
</dbReference>
<evidence type="ECO:0000313" key="3">
    <source>
        <dbReference type="EMBL" id="XCC62562.1"/>
    </source>
</evidence>
<gene>
    <name evidence="3" type="ORF">PUP29_01135</name>
</gene>